<comment type="subcellular location">
    <subcellularLocation>
        <location evidence="1">Cell membrane</location>
        <topology evidence="1">Multi-pass membrane protein</topology>
    </subcellularLocation>
</comment>
<evidence type="ECO:0000256" key="3">
    <source>
        <dbReference type="ARBA" id="ARBA00022475"/>
    </source>
</evidence>
<protein>
    <submittedName>
        <fullName evidence="9">Major facilitator superfamily MFS_1</fullName>
    </submittedName>
</protein>
<gene>
    <name evidence="9" type="ordered locus">Halsa_0518</name>
</gene>
<dbReference type="eggNOG" id="COG2223">
    <property type="taxonomic scope" value="Bacteria"/>
</dbReference>
<evidence type="ECO:0000313" key="9">
    <source>
        <dbReference type="EMBL" id="ADQ13988.1"/>
    </source>
</evidence>
<feature type="transmembrane region" description="Helical" evidence="7">
    <location>
        <begin position="105"/>
        <end position="123"/>
    </location>
</feature>
<dbReference type="GO" id="GO:0005886">
    <property type="term" value="C:plasma membrane"/>
    <property type="evidence" value="ECO:0007669"/>
    <property type="project" value="UniProtKB-SubCell"/>
</dbReference>
<dbReference type="InterPro" id="IPR020846">
    <property type="entry name" value="MFS_dom"/>
</dbReference>
<reference evidence="9 10" key="1">
    <citation type="submission" date="2010-11" db="EMBL/GenBank/DDBJ databases">
        <title>Complete sequence of Halanaerobium sp. sapolanicus.</title>
        <authorList>
            <consortium name="US DOE Joint Genome Institute"/>
            <person name="Lucas S."/>
            <person name="Copeland A."/>
            <person name="Lapidus A."/>
            <person name="Cheng J.-F."/>
            <person name="Bruce D."/>
            <person name="Goodwin L."/>
            <person name="Pitluck S."/>
            <person name="Davenport K."/>
            <person name="Detter J.C."/>
            <person name="Han C."/>
            <person name="Tapia R."/>
            <person name="Land M."/>
            <person name="Hauser L."/>
            <person name="Jeffries C."/>
            <person name="Kyrpides N."/>
            <person name="Ivanova N."/>
            <person name="Mikhailova N."/>
            <person name="Begemann M.B."/>
            <person name="Mormile M.R."/>
            <person name="Wall J.D."/>
            <person name="Elias D.A."/>
            <person name="Woyke T."/>
        </authorList>
    </citation>
    <scope>NUCLEOTIDE SEQUENCE [LARGE SCALE GENOMIC DNA]</scope>
    <source>
        <strain evidence="10">sapolanicus</strain>
    </source>
</reference>
<dbReference type="Proteomes" id="UP000007434">
    <property type="component" value="Chromosome"/>
</dbReference>
<dbReference type="InterPro" id="IPR050189">
    <property type="entry name" value="MFS_Efflux_Transporters"/>
</dbReference>
<keyword evidence="10" id="KW-1185">Reference proteome</keyword>
<reference evidence="9 10" key="2">
    <citation type="journal article" date="2011" name="J. Bacteriol.">
        <title>Complete Genome Sequence of the Haloalkaliphilic, Hydrogen Producing Halanaerobium hydrogenoformans.</title>
        <authorList>
            <person name="Brown S.D."/>
            <person name="Begemann M.B."/>
            <person name="Mormile M.R."/>
            <person name="Wall J.D."/>
            <person name="Han C.S."/>
            <person name="Goodwin L.A."/>
            <person name="Pitluck S."/>
            <person name="Land M.L."/>
            <person name="Hauser L.J."/>
            <person name="Elias D.A."/>
        </authorList>
    </citation>
    <scope>NUCLEOTIDE SEQUENCE [LARGE SCALE GENOMIC DNA]</scope>
    <source>
        <strain evidence="10">sapolanicus</strain>
    </source>
</reference>
<dbReference type="InterPro" id="IPR011701">
    <property type="entry name" value="MFS"/>
</dbReference>
<keyword evidence="3" id="KW-1003">Cell membrane</keyword>
<keyword evidence="4 7" id="KW-0812">Transmembrane</keyword>
<keyword evidence="5 7" id="KW-1133">Transmembrane helix</keyword>
<evidence type="ECO:0000256" key="1">
    <source>
        <dbReference type="ARBA" id="ARBA00004651"/>
    </source>
</evidence>
<evidence type="ECO:0000256" key="4">
    <source>
        <dbReference type="ARBA" id="ARBA00022692"/>
    </source>
</evidence>
<evidence type="ECO:0000256" key="6">
    <source>
        <dbReference type="ARBA" id="ARBA00023136"/>
    </source>
</evidence>
<evidence type="ECO:0000259" key="8">
    <source>
        <dbReference type="PROSITE" id="PS50850"/>
    </source>
</evidence>
<feature type="domain" description="Major facilitator superfamily (MFS) profile" evidence="8">
    <location>
        <begin position="12"/>
        <end position="420"/>
    </location>
</feature>
<dbReference type="KEGG" id="has:Halsa_0518"/>
<dbReference type="EMBL" id="CP002304">
    <property type="protein sequence ID" value="ADQ13988.1"/>
    <property type="molecule type" value="Genomic_DNA"/>
</dbReference>
<proteinExistence type="predicted"/>
<feature type="transmembrane region" description="Helical" evidence="7">
    <location>
        <begin position="179"/>
        <end position="202"/>
    </location>
</feature>
<dbReference type="GO" id="GO:0022857">
    <property type="term" value="F:transmembrane transporter activity"/>
    <property type="evidence" value="ECO:0007669"/>
    <property type="project" value="InterPro"/>
</dbReference>
<feature type="transmembrane region" description="Helical" evidence="7">
    <location>
        <begin position="149"/>
        <end position="167"/>
    </location>
</feature>
<sequence length="432" mass="47446">MLNKIKKKDLKRYIQFSLVVLAAGAIYPVVYMRTQFQETILEVFNMTSGQFNNIYSILGIVFIVGYLPSGLLSDKFSAKNLLTVSLLGTAAGGFWFAQVPDYPQVQIIFAIWGFFTVFTFWSAHMKLVKMMSTDDDEGRFFGILDGGRGIIEAGLGSVAAFIFAQVLGSSTELAIKTDALTSVIYMYSFVLLITAVLIFIFVEKQQKDLESKADKSKASSFKLSDLKKVFKNKYIYLQGGIVFMGYSVFWTSYYVGGFLETNVGVTSVAVGTIMGIVLWMRPLGGFLGGYLADKVGKEKTVGGAILGASITLVLIATLPTAINNYIFYTLAIILAIFYYAIRGTYWALLGKANISPLILGTGIGIISLIGYFPDILIPQLNSFLFNTFGDTGGYNAYFLVSAFIGLCGVLIAGIYYKINQKEIKENAEKEVA</sequence>
<dbReference type="RefSeq" id="WP_013405094.1">
    <property type="nucleotide sequence ID" value="NC_014654.1"/>
</dbReference>
<feature type="transmembrane region" description="Helical" evidence="7">
    <location>
        <begin position="81"/>
        <end position="99"/>
    </location>
</feature>
<keyword evidence="6 7" id="KW-0472">Membrane</keyword>
<dbReference type="PANTHER" id="PTHR43124">
    <property type="entry name" value="PURINE EFFLUX PUMP PBUE"/>
    <property type="match status" value="1"/>
</dbReference>
<dbReference type="AlphaFoldDB" id="E4RPG5"/>
<feature type="transmembrane region" description="Helical" evidence="7">
    <location>
        <begin position="261"/>
        <end position="280"/>
    </location>
</feature>
<evidence type="ECO:0000256" key="5">
    <source>
        <dbReference type="ARBA" id="ARBA00022989"/>
    </source>
</evidence>
<dbReference type="SUPFAM" id="SSF103473">
    <property type="entry name" value="MFS general substrate transporter"/>
    <property type="match status" value="1"/>
</dbReference>
<feature type="transmembrane region" description="Helical" evidence="7">
    <location>
        <begin position="51"/>
        <end position="69"/>
    </location>
</feature>
<feature type="transmembrane region" description="Helical" evidence="7">
    <location>
        <begin position="301"/>
        <end position="319"/>
    </location>
</feature>
<dbReference type="PROSITE" id="PS50850">
    <property type="entry name" value="MFS"/>
    <property type="match status" value="1"/>
</dbReference>
<dbReference type="Pfam" id="PF07690">
    <property type="entry name" value="MFS_1"/>
    <property type="match status" value="1"/>
</dbReference>
<organism evidence="9 10">
    <name type="scientific">Halanaerobium hydrogeniformans</name>
    <name type="common">Halanaerobium sp. (strain sapolanicus)</name>
    <dbReference type="NCBI Taxonomy" id="656519"/>
    <lineage>
        <taxon>Bacteria</taxon>
        <taxon>Bacillati</taxon>
        <taxon>Bacillota</taxon>
        <taxon>Clostridia</taxon>
        <taxon>Halanaerobiales</taxon>
        <taxon>Halanaerobiaceae</taxon>
        <taxon>Halanaerobium</taxon>
    </lineage>
</organism>
<dbReference type="InterPro" id="IPR036259">
    <property type="entry name" value="MFS_trans_sf"/>
</dbReference>
<accession>E4RPG5</accession>
<evidence type="ECO:0000256" key="2">
    <source>
        <dbReference type="ARBA" id="ARBA00022448"/>
    </source>
</evidence>
<dbReference type="HOGENOM" id="CLU_043790_0_0_9"/>
<feature type="transmembrane region" description="Helical" evidence="7">
    <location>
        <begin position="325"/>
        <end position="345"/>
    </location>
</feature>
<evidence type="ECO:0000256" key="7">
    <source>
        <dbReference type="SAM" id="Phobius"/>
    </source>
</evidence>
<feature type="transmembrane region" description="Helical" evidence="7">
    <location>
        <begin position="234"/>
        <end position="255"/>
    </location>
</feature>
<feature type="transmembrane region" description="Helical" evidence="7">
    <location>
        <begin position="12"/>
        <end position="31"/>
    </location>
</feature>
<dbReference type="STRING" id="656519.Halsa_0518"/>
<keyword evidence="2" id="KW-0813">Transport</keyword>
<dbReference type="Gene3D" id="1.20.1250.20">
    <property type="entry name" value="MFS general substrate transporter like domains"/>
    <property type="match status" value="2"/>
</dbReference>
<dbReference type="CDD" id="cd06174">
    <property type="entry name" value="MFS"/>
    <property type="match status" value="1"/>
</dbReference>
<feature type="transmembrane region" description="Helical" evidence="7">
    <location>
        <begin position="396"/>
        <end position="416"/>
    </location>
</feature>
<feature type="transmembrane region" description="Helical" evidence="7">
    <location>
        <begin position="357"/>
        <end position="376"/>
    </location>
</feature>
<dbReference type="PANTHER" id="PTHR43124:SF3">
    <property type="entry name" value="CHLORAMPHENICOL EFFLUX PUMP RV0191"/>
    <property type="match status" value="1"/>
</dbReference>
<name>E4RPG5_HALHG</name>
<evidence type="ECO:0000313" key="10">
    <source>
        <dbReference type="Proteomes" id="UP000007434"/>
    </source>
</evidence>